<dbReference type="EMBL" id="KN728203">
    <property type="protein sequence ID" value="KIH64171.1"/>
    <property type="molecule type" value="Genomic_DNA"/>
</dbReference>
<keyword evidence="3" id="KW-1185">Reference proteome</keyword>
<gene>
    <name evidence="2" type="ORF">ANCDUO_05523</name>
</gene>
<keyword evidence="1" id="KW-0732">Signal</keyword>
<sequence>MLRWQVVVVLLATVAADRERVKRQISIDDLISRALSLVRPIFDTSQPLQNDEMLKKQDHYTSPYSTSQIIPVCSLYHQPMTYEIRASWARVLRIRSMTYRFVKGATGADTVFLPF</sequence>
<organism evidence="2 3">
    <name type="scientific">Ancylostoma duodenale</name>
    <dbReference type="NCBI Taxonomy" id="51022"/>
    <lineage>
        <taxon>Eukaryota</taxon>
        <taxon>Metazoa</taxon>
        <taxon>Ecdysozoa</taxon>
        <taxon>Nematoda</taxon>
        <taxon>Chromadorea</taxon>
        <taxon>Rhabditida</taxon>
        <taxon>Rhabditina</taxon>
        <taxon>Rhabditomorpha</taxon>
        <taxon>Strongyloidea</taxon>
        <taxon>Ancylostomatidae</taxon>
        <taxon>Ancylostomatinae</taxon>
        <taxon>Ancylostoma</taxon>
    </lineage>
</organism>
<reference evidence="2 3" key="1">
    <citation type="submission" date="2013-12" db="EMBL/GenBank/DDBJ databases">
        <title>Draft genome of the parsitic nematode Ancylostoma duodenale.</title>
        <authorList>
            <person name="Mitreva M."/>
        </authorList>
    </citation>
    <scope>NUCLEOTIDE SEQUENCE [LARGE SCALE GENOMIC DNA]</scope>
    <source>
        <strain evidence="2 3">Zhejiang</strain>
    </source>
</reference>
<dbReference type="OrthoDB" id="5804099at2759"/>
<name>A0A0C2H428_9BILA</name>
<accession>A0A0C2H428</accession>
<evidence type="ECO:0000313" key="3">
    <source>
        <dbReference type="Proteomes" id="UP000054047"/>
    </source>
</evidence>
<dbReference type="AlphaFoldDB" id="A0A0C2H428"/>
<feature type="chain" id="PRO_5002149686" evidence="1">
    <location>
        <begin position="17"/>
        <end position="115"/>
    </location>
</feature>
<evidence type="ECO:0000313" key="2">
    <source>
        <dbReference type="EMBL" id="KIH64171.1"/>
    </source>
</evidence>
<feature type="signal peptide" evidence="1">
    <location>
        <begin position="1"/>
        <end position="16"/>
    </location>
</feature>
<proteinExistence type="predicted"/>
<evidence type="ECO:0000256" key="1">
    <source>
        <dbReference type="SAM" id="SignalP"/>
    </source>
</evidence>
<protein>
    <submittedName>
        <fullName evidence="2">Uncharacterized protein</fullName>
    </submittedName>
</protein>
<dbReference type="Proteomes" id="UP000054047">
    <property type="component" value="Unassembled WGS sequence"/>
</dbReference>